<dbReference type="KEGG" id="mamp:MAMA39_03690"/>
<evidence type="ECO:0000259" key="15">
    <source>
        <dbReference type="PROSITE" id="PS50151"/>
    </source>
</evidence>
<dbReference type="GO" id="GO:0009432">
    <property type="term" value="P:SOS response"/>
    <property type="evidence" value="ECO:0007669"/>
    <property type="project" value="UniProtKB-UniRule"/>
</dbReference>
<evidence type="ECO:0000256" key="9">
    <source>
        <dbReference type="ARBA" id="ARBA00023204"/>
    </source>
</evidence>
<dbReference type="InterPro" id="IPR027417">
    <property type="entry name" value="P-loop_NTPase"/>
</dbReference>
<dbReference type="Gene3D" id="4.10.860.10">
    <property type="entry name" value="UVR domain"/>
    <property type="match status" value="1"/>
</dbReference>
<evidence type="ECO:0000256" key="4">
    <source>
        <dbReference type="ARBA" id="ARBA00022741"/>
    </source>
</evidence>
<dbReference type="NCBIfam" id="TIGR00631">
    <property type="entry name" value="uvrb"/>
    <property type="match status" value="1"/>
</dbReference>
<keyword evidence="4 12" id="KW-0547">Nucleotide-binding</keyword>
<evidence type="ECO:0000256" key="7">
    <source>
        <dbReference type="ARBA" id="ARBA00022840"/>
    </source>
</evidence>
<dbReference type="AlphaFoldDB" id="A0A292IHR9"/>
<evidence type="ECO:0000313" key="19">
    <source>
        <dbReference type="Proteomes" id="UP000261764"/>
    </source>
</evidence>
<dbReference type="Pfam" id="PF17757">
    <property type="entry name" value="UvrB_inter"/>
    <property type="match status" value="1"/>
</dbReference>
<dbReference type="Pfam" id="PF00271">
    <property type="entry name" value="Helicase_C"/>
    <property type="match status" value="1"/>
</dbReference>
<dbReference type="CDD" id="cd17916">
    <property type="entry name" value="DEXHc_UvrB"/>
    <property type="match status" value="1"/>
</dbReference>
<dbReference type="GO" id="GO:0006289">
    <property type="term" value="P:nucleotide-excision repair"/>
    <property type="evidence" value="ECO:0007669"/>
    <property type="project" value="UniProtKB-UniRule"/>
</dbReference>
<evidence type="ECO:0000256" key="8">
    <source>
        <dbReference type="ARBA" id="ARBA00022881"/>
    </source>
</evidence>
<dbReference type="HAMAP" id="MF_00204">
    <property type="entry name" value="UvrB"/>
    <property type="match status" value="1"/>
</dbReference>
<evidence type="ECO:0000256" key="10">
    <source>
        <dbReference type="ARBA" id="ARBA00026033"/>
    </source>
</evidence>
<dbReference type="Pfam" id="PF02151">
    <property type="entry name" value="UVR"/>
    <property type="match status" value="1"/>
</dbReference>
<accession>A0A292IHR9</accession>
<dbReference type="Pfam" id="PF12344">
    <property type="entry name" value="UvrB"/>
    <property type="match status" value="1"/>
</dbReference>
<comment type="domain">
    <text evidence="12">The beta-hairpin motif is involved in DNA binding.</text>
</comment>
<organism evidence="18 19">
    <name type="scientific">Mycoplasma amphoriforme A39</name>
    <dbReference type="NCBI Taxonomy" id="572419"/>
    <lineage>
        <taxon>Bacteria</taxon>
        <taxon>Bacillati</taxon>
        <taxon>Mycoplasmatota</taxon>
        <taxon>Mollicutes</taxon>
        <taxon>Mycoplasmataceae</taxon>
        <taxon>Mycoplasma</taxon>
    </lineage>
</organism>
<dbReference type="CDD" id="cd18790">
    <property type="entry name" value="SF2_C_UvrB"/>
    <property type="match status" value="1"/>
</dbReference>
<dbReference type="PROSITE" id="PS51194">
    <property type="entry name" value="HELICASE_CTER"/>
    <property type="match status" value="1"/>
</dbReference>
<keyword evidence="9 12" id="KW-0234">DNA repair</keyword>
<dbReference type="GO" id="GO:0005524">
    <property type="term" value="F:ATP binding"/>
    <property type="evidence" value="ECO:0007669"/>
    <property type="project" value="UniProtKB-UniRule"/>
</dbReference>
<comment type="similarity">
    <text evidence="2 12 13">Belongs to the UvrB family.</text>
</comment>
<feature type="domain" description="Helicase C-terminal" evidence="17">
    <location>
        <begin position="434"/>
        <end position="596"/>
    </location>
</feature>
<evidence type="ECO:0000259" key="17">
    <source>
        <dbReference type="PROSITE" id="PS51194"/>
    </source>
</evidence>
<dbReference type="NCBIfam" id="NF003673">
    <property type="entry name" value="PRK05298.1"/>
    <property type="match status" value="1"/>
</dbReference>
<evidence type="ECO:0000259" key="16">
    <source>
        <dbReference type="PROSITE" id="PS51192"/>
    </source>
</evidence>
<dbReference type="GO" id="GO:0005737">
    <property type="term" value="C:cytoplasm"/>
    <property type="evidence" value="ECO:0007669"/>
    <property type="project" value="UniProtKB-SubCell"/>
</dbReference>
<feature type="coiled-coil region" evidence="14">
    <location>
        <begin position="613"/>
        <end position="659"/>
    </location>
</feature>
<dbReference type="GO" id="GO:0003677">
    <property type="term" value="F:DNA binding"/>
    <property type="evidence" value="ECO:0007669"/>
    <property type="project" value="UniProtKB-UniRule"/>
</dbReference>
<keyword evidence="5 12" id="KW-0227">DNA damage</keyword>
<dbReference type="InterPro" id="IPR041471">
    <property type="entry name" value="UvrB_inter"/>
</dbReference>
<keyword evidence="3 12" id="KW-0963">Cytoplasm</keyword>
<dbReference type="PROSITE" id="PS50151">
    <property type="entry name" value="UVR"/>
    <property type="match status" value="1"/>
</dbReference>
<dbReference type="SUPFAM" id="SSF46600">
    <property type="entry name" value="C-terminal UvrC-binding domain of UvrB"/>
    <property type="match status" value="1"/>
</dbReference>
<evidence type="ECO:0000256" key="11">
    <source>
        <dbReference type="ARBA" id="ARBA00029504"/>
    </source>
</evidence>
<dbReference type="InterPro" id="IPR001650">
    <property type="entry name" value="Helicase_C-like"/>
</dbReference>
<dbReference type="RefSeq" id="WP_425528240.1">
    <property type="nucleotide sequence ID" value="NZ_HG937516.1"/>
</dbReference>
<evidence type="ECO:0000256" key="13">
    <source>
        <dbReference type="RuleBase" id="RU003587"/>
    </source>
</evidence>
<sequence length="671" mass="77350">MAIAMDKFNLVSKNHPAGDQPLAIQKLVDGLLKKKYKQVLLGATGTGKTFTVANVIQQINKPTLVLAPNKTLAAQLYLEFKELFPHNAVEYFVSYFDFYQPEAYIPKTDTYIEKSSMTNAEIEMLRLATLNSVSSRSDVIVVASVACIYPSAPPDDFENFRIVFKKGNKIKISDLKRRLVHLNYKFNRIEMAPGNFRVNGDVVEIAPGYTDQFYLRLSFFDDEIEEIAKMDVTTNSLIERWISYVLGPADEYIMNRDRMNESLRLIQKEMKDRVKWFTAHDKLIEAQRIETRTKYDLENLKEFGFCNGIENYSRHLELRPAGSTPWSLFDYFGKDWLLVIDESHISIPQIRGMYNTDQSRKKNLIEYGYRLPSAIDNRPLNFEEFEKKTKYTIYVSATPNDWEIGASNHEIVEQIVRPTGLIDPVIEVRSSKNQIDDLIAELRNQIANDQRTFITVMTIKMAEDLSEYLKEKKIKAVYLHNELKTLERSVIINDLRKGKYDCIVGINLLREGLDVPEVSLICIFDADKSGFPRSDKSLIQIIGRAARNIKGRVIMYGDTVSDAMQKAIDETNRRREIQLAFNKKHKITPKSIVKPIYENLSNKETSRKINEYLEKKTKSLQDTTKLIETLRTEMLAAAKNQQYERAAELRDAIIELEASQSKKITKKSNKN</sequence>
<keyword evidence="7 12" id="KW-0067">ATP-binding</keyword>
<keyword evidence="14" id="KW-0175">Coiled coil</keyword>
<dbReference type="Gene3D" id="3.40.50.300">
    <property type="entry name" value="P-loop containing nucleotide triphosphate hydrolases"/>
    <property type="match status" value="3"/>
</dbReference>
<evidence type="ECO:0000256" key="1">
    <source>
        <dbReference type="ARBA" id="ARBA00004496"/>
    </source>
</evidence>
<evidence type="ECO:0000256" key="12">
    <source>
        <dbReference type="HAMAP-Rule" id="MF_00204"/>
    </source>
</evidence>
<comment type="subcellular location">
    <subcellularLocation>
        <location evidence="1 12 13">Cytoplasm</location>
    </subcellularLocation>
</comment>
<dbReference type="SUPFAM" id="SSF52540">
    <property type="entry name" value="P-loop containing nucleoside triphosphate hydrolases"/>
    <property type="match status" value="2"/>
</dbReference>
<dbReference type="EMBL" id="HG937516">
    <property type="protein sequence ID" value="CDN40489.1"/>
    <property type="molecule type" value="Genomic_DNA"/>
</dbReference>
<dbReference type="Pfam" id="PF04851">
    <property type="entry name" value="ResIII"/>
    <property type="match status" value="1"/>
</dbReference>
<evidence type="ECO:0000256" key="3">
    <source>
        <dbReference type="ARBA" id="ARBA00022490"/>
    </source>
</evidence>
<proteinExistence type="inferred from homology"/>
<dbReference type="PANTHER" id="PTHR24029">
    <property type="entry name" value="UVRABC SYSTEM PROTEIN B"/>
    <property type="match status" value="1"/>
</dbReference>
<dbReference type="InterPro" id="IPR004807">
    <property type="entry name" value="UvrB"/>
</dbReference>
<feature type="domain" description="UVR" evidence="15">
    <location>
        <begin position="624"/>
        <end position="659"/>
    </location>
</feature>
<dbReference type="InterPro" id="IPR006935">
    <property type="entry name" value="Helicase/UvrB_N"/>
</dbReference>
<feature type="domain" description="Helicase ATP-binding" evidence="16">
    <location>
        <begin position="29"/>
        <end position="172"/>
    </location>
</feature>
<dbReference type="InterPro" id="IPR024759">
    <property type="entry name" value="UvrB_YAD/RRR_dom"/>
</dbReference>
<evidence type="ECO:0000313" key="18">
    <source>
        <dbReference type="EMBL" id="CDN40489.1"/>
    </source>
</evidence>
<dbReference type="SMART" id="SM00487">
    <property type="entry name" value="DEXDc"/>
    <property type="match status" value="1"/>
</dbReference>
<dbReference type="PROSITE" id="PS51192">
    <property type="entry name" value="HELICASE_ATP_BIND_1"/>
    <property type="match status" value="1"/>
</dbReference>
<dbReference type="InterPro" id="IPR014001">
    <property type="entry name" value="Helicase_ATP-bd"/>
</dbReference>
<dbReference type="GO" id="GO:0016887">
    <property type="term" value="F:ATP hydrolysis activity"/>
    <property type="evidence" value="ECO:0007669"/>
    <property type="project" value="InterPro"/>
</dbReference>
<dbReference type="GO" id="GO:0009381">
    <property type="term" value="F:excinuclease ABC activity"/>
    <property type="evidence" value="ECO:0007669"/>
    <property type="project" value="UniProtKB-UniRule"/>
</dbReference>
<dbReference type="Proteomes" id="UP000261764">
    <property type="component" value="Chromosome I"/>
</dbReference>
<keyword evidence="12 13" id="KW-0742">SOS response</keyword>
<comment type="subunit">
    <text evidence="10 12 13">Forms a heterotetramer with UvrA during the search for lesions. Interacts with UvrC in an incision complex.</text>
</comment>
<keyword evidence="6 12" id="KW-0228">DNA excision</keyword>
<evidence type="ECO:0000256" key="14">
    <source>
        <dbReference type="SAM" id="Coils"/>
    </source>
</evidence>
<name>A0A292IHR9_9MOLU</name>
<dbReference type="GO" id="GO:0009380">
    <property type="term" value="C:excinuclease repair complex"/>
    <property type="evidence" value="ECO:0007669"/>
    <property type="project" value="InterPro"/>
</dbReference>
<gene>
    <name evidence="12" type="primary">uvrB</name>
    <name evidence="18" type="ORF">MAMA39_03690</name>
</gene>
<dbReference type="PANTHER" id="PTHR24029:SF0">
    <property type="entry name" value="UVRABC SYSTEM PROTEIN B"/>
    <property type="match status" value="1"/>
</dbReference>
<feature type="binding site" evidence="12">
    <location>
        <begin position="42"/>
        <end position="49"/>
    </location>
    <ligand>
        <name>ATP</name>
        <dbReference type="ChEBI" id="CHEBI:30616"/>
    </ligand>
</feature>
<evidence type="ECO:0000256" key="2">
    <source>
        <dbReference type="ARBA" id="ARBA00008533"/>
    </source>
</evidence>
<evidence type="ECO:0000256" key="5">
    <source>
        <dbReference type="ARBA" id="ARBA00022763"/>
    </source>
</evidence>
<comment type="function">
    <text evidence="12">The UvrABC repair system catalyzes the recognition and processing of DNA lesions. A damage recognition complex composed of 2 UvrA and 2 UvrB subunits scans DNA for abnormalities. Upon binding of the UvrA(2)B(2) complex to a putative damaged site, the DNA wraps around one UvrB monomer. DNA wrap is dependent on ATP binding by UvrB and probably causes local melting of the DNA helix, facilitating insertion of UvrB beta-hairpin between the DNA strands. Then UvrB probes one DNA strand for the presence of a lesion. If a lesion is found the UvrA subunits dissociate and the UvrB-DNA preincision complex is formed. This complex is subsequently bound by UvrC and the second UvrB is released. If no lesion is found, the DNA wraps around the other UvrB subunit that will check the other stand for damage.</text>
</comment>
<reference evidence="18 19" key="1">
    <citation type="journal article" date="2015" name="Clin. Infect. Dis.">
        <title>Genomic Investigations unmask Mycoplasma amphoriforme, a new respiratory pathogen.</title>
        <authorList>
            <person name="Gillespie S.H."/>
            <person name="Ling C.L."/>
            <person name="Oravcova K."/>
            <person name="Pinheiro M."/>
            <person name="Wells L."/>
            <person name="Bryant J.M."/>
            <person name="McHugh T.D."/>
            <person name="Bebear C."/>
            <person name="Webster D."/>
            <person name="Harris S.R."/>
            <person name="Seth-Smith H.M."/>
            <person name="Thomson N.R."/>
        </authorList>
    </citation>
    <scope>NUCLEOTIDE SEQUENCE [LARGE SCALE GENOMIC DNA]</scope>
    <source>
        <strain evidence="18 19">A39</strain>
    </source>
</reference>
<protein>
    <recommendedName>
        <fullName evidence="11 12">UvrABC system protein B</fullName>
        <shortName evidence="12">Protein UvrB</shortName>
    </recommendedName>
    <alternativeName>
        <fullName evidence="12">Excinuclease ABC subunit B</fullName>
    </alternativeName>
</protein>
<dbReference type="SMART" id="SM00490">
    <property type="entry name" value="HELICc"/>
    <property type="match status" value="1"/>
</dbReference>
<keyword evidence="8 12" id="KW-0267">Excision nuclease</keyword>
<dbReference type="InterPro" id="IPR036876">
    <property type="entry name" value="UVR_dom_sf"/>
</dbReference>
<feature type="short sequence motif" description="Beta-hairpin" evidence="12">
    <location>
        <begin position="95"/>
        <end position="118"/>
    </location>
</feature>
<keyword evidence="19" id="KW-1185">Reference proteome</keyword>
<evidence type="ECO:0000256" key="6">
    <source>
        <dbReference type="ARBA" id="ARBA00022769"/>
    </source>
</evidence>
<dbReference type="InterPro" id="IPR001943">
    <property type="entry name" value="UVR_dom"/>
</dbReference>